<dbReference type="SMART" id="SM00248">
    <property type="entry name" value="ANK"/>
    <property type="match status" value="17"/>
</dbReference>
<feature type="repeat" description="ANK" evidence="8">
    <location>
        <begin position="853"/>
        <end position="885"/>
    </location>
</feature>
<feature type="transmembrane region" description="Helical" evidence="10">
    <location>
        <begin position="1301"/>
        <end position="1323"/>
    </location>
</feature>
<feature type="compositionally biased region" description="Low complexity" evidence="9">
    <location>
        <begin position="1002"/>
        <end position="1022"/>
    </location>
</feature>
<feature type="domain" description="TANC1/2-like AAA+ ATPase lid" evidence="12">
    <location>
        <begin position="264"/>
        <end position="348"/>
    </location>
</feature>
<dbReference type="SUPFAM" id="SSF48403">
    <property type="entry name" value="Ankyrin repeat"/>
    <property type="match status" value="2"/>
</dbReference>
<dbReference type="Gene3D" id="1.25.40.20">
    <property type="entry name" value="Ankyrin repeat-containing domain"/>
    <property type="match status" value="6"/>
</dbReference>
<proteinExistence type="predicted"/>
<feature type="compositionally biased region" description="Polar residues" evidence="9">
    <location>
        <begin position="971"/>
        <end position="988"/>
    </location>
</feature>
<sequence>MAAPVIEKKRFFCREWAFVKLSHCLEQRPASKTCGALVVGGPGSGKTALCAELAWPSTTANARHQRSLNRRLLARHFCQARSEASLSPAQFVRSLVAQLLQASSDGIHRASPNSPTPGSTATTTTTTNATTNPLTSREAVAEAYAEKLRTDPEIQAALQPDVLDRDPDDALKKALLFPLLEVEPPKSCLFLLVDSIDEGQTLNPPQTGTRDSRRENENVSRTIAELLANHHHLFPQWLLLVCTARRQSKTISRMFTGFRKISLDDLRKSHVVRDVQQYILARLDQEDALRQHISCDTAEMLNQLHIKSNGCFLYLEKVLDGVAENFIVLREVREIPGTLNGLYLWLCQRVSQDVSPIDESPSEPLTELLGESGDINQTDSCGRTVLHTLAADGNASLLELALATCPQAKLEATDRHGQTPLNLASRHGYADVVRVLLAAGACADHADCDGWTALRAAAWGGHTQVVEMLLEHGAIVDCADWDQRTALRAAAWGGHEDIVKALLQHDADVNRTDDEGRTALIAAAYMGHSEIVEHLLDFGAEIDHADSDGRTALSVAALCVPSNHGYAKVVTILLERGAAVDHQDKDGMTPLLVAAFEGHRDVCELLLEYEADVDHCDATGRTPLWAAASMGHGSVVALLLFWGCYVDSIDNEGRTVLSVAAAQGGTDVVKQLLDRGLDEQHRDNSGWTPLHYAAFEGHIDVCEALLEAGAKIDETDNDGKGALMLAAQEGHYTLVERLLEHHGAPIDQHAHDGKTALRLAALEGHYDTVRVLLAHNADVNAKDADGRSTLYILALENRLAMARFLLEHARADVESRDSEGRTPLHVSAWQGHVEMVALLLTEGSANVNACDNENRTPLHSAAWQGHAAIVRLLLEHGATPDHTCNQGATALGIAAQEGHEHCVRALLNHGADPSHSDHCGRNAIKVAAKSGHDTVVRLLEEHSANQRSLRPGINGGGSSSATSVTSNSTAETKPSSAILNPLSTQYSPAESPDSTKRRSCVSLGNNSSNSKSSSNLTGSTKSDQGKFNQNSMVNQTPLSFTQQLQQCSRGAKSRPLSKLLSPLKSEPQSPIYASPPHSPLSDSLIPYSPTNTSPPSAKTAANVIQSQLGVSLLTGNQNIPYKAQLSGYSHTAAIYEPINIKTEIIDKNDVSKPFELTNEMLGLSVAKEKKNSADTHFTRDTHMRIILGNSGAGVGRSVKSISDHTPASASNAKPKRNGLVSNPAMRLVASVRNGIENATNRNKPITTQVNGFQWKAEARKETPLTVIGVFAGIVLGSILKICTLQPWSERNIMYLKFPGELFMRLVNCLILPLIISSIVSATCNLRKSGQIGLMALYYYTTTTILGIILSVILVETIKPGEVLQTENIISQNSTRYFMTVDTILDLFRNLIPDNMVNTCLNQYQTVLEIPENKSALAEWRIDHKNAPGTNILGLVFFSLLLGLAIGNIDEKGEPLKNFFHSLSETMMKIMNWTIMTVPISVLFLISAKILEVEDFGSIIKRLGVYMFTVFSGLFIQGFVVLPLLYFICTRQSPYKVIFKLGPAFATAFGTSSSTATVPVTMACLEHIGISTKITKFIVPIGATINMDGIALYETIGAIFIIQLHGLQYSLFRLIIISITCTLSCIGAAGLPSGGYVMLIMVLNSVGVPAEDVSLIIAIDWFVDRFRTTMNIIADALGASIINHYYNKNREDSIPERLELCTLNQDDLV</sequence>
<feature type="transmembrane region" description="Helical" evidence="10">
    <location>
        <begin position="1502"/>
        <end position="1527"/>
    </location>
</feature>
<dbReference type="PRINTS" id="PR00173">
    <property type="entry name" value="EDTRNSPORT"/>
</dbReference>
<feature type="repeat" description="ANK" evidence="8">
    <location>
        <begin position="685"/>
        <end position="717"/>
    </location>
</feature>
<evidence type="ECO:0000256" key="5">
    <source>
        <dbReference type="ARBA" id="ARBA00022989"/>
    </source>
</evidence>
<keyword evidence="6 8" id="KW-0040">ANK repeat</keyword>
<keyword evidence="14" id="KW-1185">Reference proteome</keyword>
<accession>A0A154P280</accession>
<feature type="repeat" description="ANK" evidence="8">
    <location>
        <begin position="819"/>
        <end position="852"/>
    </location>
</feature>
<feature type="transmembrane region" description="Helical" evidence="10">
    <location>
        <begin position="1431"/>
        <end position="1448"/>
    </location>
</feature>
<dbReference type="InterPro" id="IPR001991">
    <property type="entry name" value="Na-dicarboxylate_symporter"/>
</dbReference>
<feature type="repeat" description="ANK" evidence="8">
    <location>
        <begin position="416"/>
        <end position="448"/>
    </location>
</feature>
<protein>
    <submittedName>
        <fullName evidence="13">Ankyrin repeat domain-containing protein 50</fullName>
    </submittedName>
</protein>
<evidence type="ECO:0000313" key="13">
    <source>
        <dbReference type="EMBL" id="KZC05318.1"/>
    </source>
</evidence>
<evidence type="ECO:0000256" key="1">
    <source>
        <dbReference type="ARBA" id="ARBA00004141"/>
    </source>
</evidence>
<feature type="region of interest" description="Disordered" evidence="9">
    <location>
        <begin position="942"/>
        <end position="1031"/>
    </location>
</feature>
<feature type="repeat" description="ANK" evidence="8">
    <location>
        <begin position="515"/>
        <end position="547"/>
    </location>
</feature>
<feature type="compositionally biased region" description="Low complexity" evidence="9">
    <location>
        <begin position="110"/>
        <end position="136"/>
    </location>
</feature>
<feature type="region of interest" description="Disordered" evidence="9">
    <location>
        <begin position="106"/>
        <end position="136"/>
    </location>
</feature>
<feature type="region of interest" description="Disordered" evidence="9">
    <location>
        <begin position="1060"/>
        <end position="1097"/>
    </location>
</feature>
<dbReference type="OrthoDB" id="5877963at2759"/>
<dbReference type="EMBL" id="KQ434787">
    <property type="protein sequence ID" value="KZC05318.1"/>
    <property type="molecule type" value="Genomic_DNA"/>
</dbReference>
<dbReference type="STRING" id="178035.A0A154P280"/>
<name>A0A154P280_DUFNO</name>
<feature type="transmembrane region" description="Helical" evidence="10">
    <location>
        <begin position="1636"/>
        <end position="1662"/>
    </location>
</feature>
<feature type="repeat" description="ANK" evidence="8">
    <location>
        <begin position="548"/>
        <end position="585"/>
    </location>
</feature>
<evidence type="ECO:0000259" key="11">
    <source>
        <dbReference type="Pfam" id="PF13191"/>
    </source>
</evidence>
<dbReference type="Gene3D" id="1.10.3860.10">
    <property type="entry name" value="Sodium:dicarboxylate symporter"/>
    <property type="match status" value="1"/>
</dbReference>
<dbReference type="GO" id="GO:0015293">
    <property type="term" value="F:symporter activity"/>
    <property type="evidence" value="ECO:0007669"/>
    <property type="project" value="InterPro"/>
</dbReference>
<dbReference type="InterPro" id="IPR058018">
    <property type="entry name" value="AAA_lid_TANC1/2"/>
</dbReference>
<feature type="compositionally biased region" description="Polar residues" evidence="9">
    <location>
        <begin position="1199"/>
        <end position="1211"/>
    </location>
</feature>
<evidence type="ECO:0000256" key="8">
    <source>
        <dbReference type="PROSITE-ProRule" id="PRU00023"/>
    </source>
</evidence>
<evidence type="ECO:0000256" key="7">
    <source>
        <dbReference type="ARBA" id="ARBA00023136"/>
    </source>
</evidence>
<dbReference type="PANTHER" id="PTHR24198">
    <property type="entry name" value="ANKYRIN REPEAT AND PROTEIN KINASE DOMAIN-CONTAINING PROTEIN"/>
    <property type="match status" value="1"/>
</dbReference>
<dbReference type="Pfam" id="PF25520">
    <property type="entry name" value="AAA_lid_TANC1"/>
    <property type="match status" value="1"/>
</dbReference>
<feature type="repeat" description="ANK" evidence="8">
    <location>
        <begin position="886"/>
        <end position="918"/>
    </location>
</feature>
<feature type="transmembrane region" description="Helical" evidence="10">
    <location>
        <begin position="1335"/>
        <end position="1354"/>
    </location>
</feature>
<dbReference type="Proteomes" id="UP000076502">
    <property type="component" value="Unassembled WGS sequence"/>
</dbReference>
<dbReference type="InterPro" id="IPR041664">
    <property type="entry name" value="AAA_16"/>
</dbReference>
<dbReference type="PROSITE" id="PS50297">
    <property type="entry name" value="ANK_REP_REGION"/>
    <property type="match status" value="12"/>
</dbReference>
<dbReference type="PRINTS" id="PR01415">
    <property type="entry name" value="ANKYRIN"/>
</dbReference>
<dbReference type="Pfam" id="PF00023">
    <property type="entry name" value="Ank"/>
    <property type="match status" value="1"/>
</dbReference>
<feature type="region of interest" description="Disordered" evidence="9">
    <location>
        <begin position="1197"/>
        <end position="1217"/>
    </location>
</feature>
<feature type="repeat" description="ANK" evidence="8">
    <location>
        <begin position="586"/>
        <end position="618"/>
    </location>
</feature>
<dbReference type="Pfam" id="PF00375">
    <property type="entry name" value="SDF"/>
    <property type="match status" value="1"/>
</dbReference>
<keyword evidence="7 10" id="KW-0472">Membrane</keyword>
<dbReference type="Pfam" id="PF13191">
    <property type="entry name" value="AAA_16"/>
    <property type="match status" value="1"/>
</dbReference>
<keyword evidence="4" id="KW-0677">Repeat</keyword>
<feature type="transmembrane region" description="Helical" evidence="10">
    <location>
        <begin position="1469"/>
        <end position="1490"/>
    </location>
</feature>
<feature type="repeat" description="ANK" evidence="8">
    <location>
        <begin position="652"/>
        <end position="684"/>
    </location>
</feature>
<feature type="transmembrane region" description="Helical" evidence="10">
    <location>
        <begin position="1610"/>
        <end position="1630"/>
    </location>
</feature>
<comment type="subcellular location">
    <subcellularLocation>
        <location evidence="1">Membrane</location>
        <topology evidence="1">Multi-pass membrane protein</topology>
    </subcellularLocation>
</comment>
<evidence type="ECO:0000256" key="3">
    <source>
        <dbReference type="ARBA" id="ARBA00022692"/>
    </source>
</evidence>
<evidence type="ECO:0000256" key="9">
    <source>
        <dbReference type="SAM" id="MobiDB-lite"/>
    </source>
</evidence>
<keyword evidence="2" id="KW-0813">Transport</keyword>
<dbReference type="InterPro" id="IPR002110">
    <property type="entry name" value="Ankyrin_rpt"/>
</dbReference>
<evidence type="ECO:0000256" key="4">
    <source>
        <dbReference type="ARBA" id="ARBA00022737"/>
    </source>
</evidence>
<evidence type="ECO:0000259" key="12">
    <source>
        <dbReference type="Pfam" id="PF25520"/>
    </source>
</evidence>
<evidence type="ECO:0000256" key="2">
    <source>
        <dbReference type="ARBA" id="ARBA00022448"/>
    </source>
</evidence>
<feature type="repeat" description="ANK" evidence="8">
    <location>
        <begin position="619"/>
        <end position="651"/>
    </location>
</feature>
<evidence type="ECO:0000313" key="14">
    <source>
        <dbReference type="Proteomes" id="UP000076502"/>
    </source>
</evidence>
<dbReference type="GO" id="GO:0016020">
    <property type="term" value="C:membrane"/>
    <property type="evidence" value="ECO:0007669"/>
    <property type="project" value="UniProtKB-SubCell"/>
</dbReference>
<gene>
    <name evidence="13" type="ORF">WN55_05838</name>
</gene>
<feature type="domain" description="Orc1-like AAA ATPase" evidence="11">
    <location>
        <begin position="10"/>
        <end position="110"/>
    </location>
</feature>
<dbReference type="InterPro" id="IPR036770">
    <property type="entry name" value="Ankyrin_rpt-contain_sf"/>
</dbReference>
<dbReference type="Pfam" id="PF12796">
    <property type="entry name" value="Ank_2"/>
    <property type="match status" value="5"/>
</dbReference>
<organism evidence="13 14">
    <name type="scientific">Dufourea novaeangliae</name>
    <name type="common">Sweat bee</name>
    <dbReference type="NCBI Taxonomy" id="178035"/>
    <lineage>
        <taxon>Eukaryota</taxon>
        <taxon>Metazoa</taxon>
        <taxon>Ecdysozoa</taxon>
        <taxon>Arthropoda</taxon>
        <taxon>Hexapoda</taxon>
        <taxon>Insecta</taxon>
        <taxon>Pterygota</taxon>
        <taxon>Neoptera</taxon>
        <taxon>Endopterygota</taxon>
        <taxon>Hymenoptera</taxon>
        <taxon>Apocrita</taxon>
        <taxon>Aculeata</taxon>
        <taxon>Apoidea</taxon>
        <taxon>Anthophila</taxon>
        <taxon>Halictidae</taxon>
        <taxon>Rophitinae</taxon>
        <taxon>Dufourea</taxon>
    </lineage>
</organism>
<dbReference type="PANTHER" id="PTHR24198:SF165">
    <property type="entry name" value="ANKYRIN REPEAT-CONTAINING PROTEIN-RELATED"/>
    <property type="match status" value="1"/>
</dbReference>
<feature type="compositionally biased region" description="Low complexity" evidence="9">
    <location>
        <begin position="959"/>
        <end position="970"/>
    </location>
</feature>
<evidence type="ECO:0000256" key="6">
    <source>
        <dbReference type="ARBA" id="ARBA00023043"/>
    </source>
</evidence>
<dbReference type="Pfam" id="PF13637">
    <property type="entry name" value="Ank_4"/>
    <property type="match status" value="2"/>
</dbReference>
<reference evidence="13 14" key="1">
    <citation type="submission" date="2015-07" db="EMBL/GenBank/DDBJ databases">
        <title>The genome of Dufourea novaeangliae.</title>
        <authorList>
            <person name="Pan H."/>
            <person name="Kapheim K."/>
        </authorList>
    </citation>
    <scope>NUCLEOTIDE SEQUENCE [LARGE SCALE GENOMIC DNA]</scope>
    <source>
        <strain evidence="13">0120121106</strain>
        <tissue evidence="13">Whole body</tissue>
    </source>
</reference>
<keyword evidence="3 10" id="KW-0812">Transmembrane</keyword>
<feature type="repeat" description="ANK" evidence="8">
    <location>
        <begin position="752"/>
        <end position="784"/>
    </location>
</feature>
<feature type="repeat" description="ANK" evidence="8">
    <location>
        <begin position="718"/>
        <end position="751"/>
    </location>
</feature>
<dbReference type="SUPFAM" id="SSF118215">
    <property type="entry name" value="Proton glutamate symport protein"/>
    <property type="match status" value="1"/>
</dbReference>
<evidence type="ECO:0000256" key="10">
    <source>
        <dbReference type="SAM" id="Phobius"/>
    </source>
</evidence>
<feature type="repeat" description="ANK" evidence="8">
    <location>
        <begin position="449"/>
        <end position="481"/>
    </location>
</feature>
<feature type="repeat" description="ANK" evidence="8">
    <location>
        <begin position="482"/>
        <end position="514"/>
    </location>
</feature>
<dbReference type="PROSITE" id="PS50088">
    <property type="entry name" value="ANK_REPEAT"/>
    <property type="match status" value="14"/>
</dbReference>
<feature type="compositionally biased region" description="Low complexity" evidence="9">
    <location>
        <begin position="1060"/>
        <end position="1070"/>
    </location>
</feature>
<dbReference type="InterPro" id="IPR036458">
    <property type="entry name" value="Na:dicarbo_symporter_sf"/>
</dbReference>
<keyword evidence="5 10" id="KW-1133">Transmembrane helix</keyword>